<dbReference type="InterPro" id="IPR006221">
    <property type="entry name" value="TrpG/PapA_dom"/>
</dbReference>
<accession>A0A1N7ITL5</accession>
<dbReference type="CDD" id="cd01743">
    <property type="entry name" value="GATase1_Anthranilate_Synthase"/>
    <property type="match status" value="1"/>
</dbReference>
<dbReference type="STRING" id="570947.SAMN05421687_102183"/>
<dbReference type="Gene3D" id="3.40.50.880">
    <property type="match status" value="1"/>
</dbReference>
<dbReference type="PROSITE" id="PS51273">
    <property type="entry name" value="GATASE_TYPE_1"/>
    <property type="match status" value="1"/>
</dbReference>
<gene>
    <name evidence="3" type="ORF">SAMN05421687_102183</name>
</gene>
<evidence type="ECO:0000313" key="3">
    <source>
        <dbReference type="EMBL" id="SIS40390.1"/>
    </source>
</evidence>
<keyword evidence="1" id="KW-0315">Glutamine amidotransferase</keyword>
<protein>
    <submittedName>
        <fullName evidence="3">Anthranilate synthase component 2/para-aminobenzoate synthetase component 2</fullName>
    </submittedName>
</protein>
<name>A0A1N7ITL5_9BACI</name>
<reference evidence="4" key="1">
    <citation type="submission" date="2017-01" db="EMBL/GenBank/DDBJ databases">
        <authorList>
            <person name="Varghese N."/>
            <person name="Submissions S."/>
        </authorList>
    </citation>
    <scope>NUCLEOTIDE SEQUENCE [LARGE SCALE GENOMIC DNA]</scope>
    <source>
        <strain evidence="4">DSM 23127</strain>
    </source>
</reference>
<dbReference type="AlphaFoldDB" id="A0A1N7ITL5"/>
<dbReference type="InterPro" id="IPR050472">
    <property type="entry name" value="Anth_synth/Amidotransfase"/>
</dbReference>
<dbReference type="InterPro" id="IPR029062">
    <property type="entry name" value="Class_I_gatase-like"/>
</dbReference>
<dbReference type="FunFam" id="3.40.50.880:FF:000003">
    <property type="entry name" value="Anthranilate synthase component II"/>
    <property type="match status" value="1"/>
</dbReference>
<dbReference type="PRINTS" id="PR00097">
    <property type="entry name" value="ANTSNTHASEII"/>
</dbReference>
<dbReference type="OrthoDB" id="9804328at2"/>
<dbReference type="PANTHER" id="PTHR43418:SF4">
    <property type="entry name" value="MULTIFUNCTIONAL TRYPTOPHAN BIOSYNTHESIS PROTEIN"/>
    <property type="match status" value="1"/>
</dbReference>
<dbReference type="RefSeq" id="WP_076557092.1">
    <property type="nucleotide sequence ID" value="NZ_FTOC01000002.1"/>
</dbReference>
<evidence type="ECO:0000259" key="2">
    <source>
        <dbReference type="Pfam" id="PF00117"/>
    </source>
</evidence>
<dbReference type="EMBL" id="FTOC01000002">
    <property type="protein sequence ID" value="SIS40390.1"/>
    <property type="molecule type" value="Genomic_DNA"/>
</dbReference>
<keyword evidence="4" id="KW-1185">Reference proteome</keyword>
<organism evidence="3 4">
    <name type="scientific">Salimicrobium flavidum</name>
    <dbReference type="NCBI Taxonomy" id="570947"/>
    <lineage>
        <taxon>Bacteria</taxon>
        <taxon>Bacillati</taxon>
        <taxon>Bacillota</taxon>
        <taxon>Bacilli</taxon>
        <taxon>Bacillales</taxon>
        <taxon>Bacillaceae</taxon>
        <taxon>Salimicrobium</taxon>
    </lineage>
</organism>
<dbReference type="PRINTS" id="PR00099">
    <property type="entry name" value="CPSGATASE"/>
</dbReference>
<sequence length="203" mass="22581">MILIIDNYDSFTFNLYQAFRELEEEVSVIRNDKITAKDIAELAPSLIVISPGPGTPKAAGVCLDVVEMWKGVIPIFGVCLGQEVIVEALGGRVERSPRPMHGKQSIIKTDQRTVFSTLPPEFSVTRYHSLCTPARHLSQEFEVSAISEDGVVMGVRHIKDPLEAVQFHPEAILTEHGKEVLRQSYIQALNWKGGKVYASPFSF</sequence>
<dbReference type="PRINTS" id="PR00096">
    <property type="entry name" value="GATASE"/>
</dbReference>
<dbReference type="NCBIfam" id="TIGR00566">
    <property type="entry name" value="trpG_papA"/>
    <property type="match status" value="1"/>
</dbReference>
<evidence type="ECO:0000313" key="4">
    <source>
        <dbReference type="Proteomes" id="UP000187608"/>
    </source>
</evidence>
<dbReference type="SUPFAM" id="SSF52317">
    <property type="entry name" value="Class I glutamine amidotransferase-like"/>
    <property type="match status" value="1"/>
</dbReference>
<feature type="domain" description="Glutamine amidotransferase" evidence="2">
    <location>
        <begin position="3"/>
        <end position="187"/>
    </location>
</feature>
<dbReference type="InterPro" id="IPR017926">
    <property type="entry name" value="GATASE"/>
</dbReference>
<dbReference type="GO" id="GO:0000162">
    <property type="term" value="P:L-tryptophan biosynthetic process"/>
    <property type="evidence" value="ECO:0007669"/>
    <property type="project" value="TreeGrafter"/>
</dbReference>
<dbReference type="GO" id="GO:0004049">
    <property type="term" value="F:anthranilate synthase activity"/>
    <property type="evidence" value="ECO:0007669"/>
    <property type="project" value="TreeGrafter"/>
</dbReference>
<proteinExistence type="predicted"/>
<evidence type="ECO:0000256" key="1">
    <source>
        <dbReference type="ARBA" id="ARBA00022962"/>
    </source>
</evidence>
<dbReference type="PANTHER" id="PTHR43418">
    <property type="entry name" value="MULTIFUNCTIONAL TRYPTOPHAN BIOSYNTHESIS PROTEIN-RELATED"/>
    <property type="match status" value="1"/>
</dbReference>
<dbReference type="GO" id="GO:0005829">
    <property type="term" value="C:cytosol"/>
    <property type="evidence" value="ECO:0007669"/>
    <property type="project" value="TreeGrafter"/>
</dbReference>
<dbReference type="Pfam" id="PF00117">
    <property type="entry name" value="GATase"/>
    <property type="match status" value="1"/>
</dbReference>
<dbReference type="Proteomes" id="UP000187608">
    <property type="component" value="Unassembled WGS sequence"/>
</dbReference>